<dbReference type="InterPro" id="IPR019370">
    <property type="entry name" value="E2F-assoc_phosphoprotein"/>
</dbReference>
<dbReference type="WBParaSite" id="EVEC_0000260101-mRNA-1">
    <property type="protein sequence ID" value="EVEC_0000260101-mRNA-1"/>
    <property type="gene ID" value="EVEC_0000260101"/>
</dbReference>
<feature type="compositionally biased region" description="Basic and acidic residues" evidence="1">
    <location>
        <begin position="108"/>
        <end position="118"/>
    </location>
</feature>
<reference evidence="4" key="1">
    <citation type="submission" date="2017-02" db="UniProtKB">
        <authorList>
            <consortium name="WormBaseParasite"/>
        </authorList>
    </citation>
    <scope>IDENTIFICATION</scope>
</reference>
<sequence length="165" mass="19124">MPDFYDPEEDEDNEHWVQQHRERLKIIPPSAGDADGGCKSGTEDYCSYQTDAVLSCPACMSLLTRDCQRHEFYKNQYRAIFVENCKVVTDKLLFLPQQDQKKKRRRSKKDDKGPKPREYVVPSDLTGIPKEDLFYPVQCSVCSLNVGVFDHDEVYHFFDVLTGYA</sequence>
<keyword evidence="3" id="KW-1185">Reference proteome</keyword>
<feature type="region of interest" description="Disordered" evidence="1">
    <location>
        <begin position="98"/>
        <end position="121"/>
    </location>
</feature>
<gene>
    <name evidence="2" type="ORF">EVEC_LOCUS2309</name>
</gene>
<name>A0A0N4UYE8_ENTVE</name>
<reference evidence="2 3" key="2">
    <citation type="submission" date="2018-10" db="EMBL/GenBank/DDBJ databases">
        <authorList>
            <consortium name="Pathogen Informatics"/>
        </authorList>
    </citation>
    <scope>NUCLEOTIDE SEQUENCE [LARGE SCALE GENOMIC DNA]</scope>
</reference>
<evidence type="ECO:0000313" key="3">
    <source>
        <dbReference type="Proteomes" id="UP000274131"/>
    </source>
</evidence>
<dbReference type="OrthoDB" id="122464at2759"/>
<dbReference type="PANTHER" id="PTHR15967:SF0">
    <property type="entry name" value="E2F-ASSOCIATED PHOSPHOPROTEIN"/>
    <property type="match status" value="1"/>
</dbReference>
<protein>
    <submittedName>
        <fullName evidence="4">E2F-associated phosphoprotein</fullName>
    </submittedName>
</protein>
<dbReference type="PANTHER" id="PTHR15967">
    <property type="entry name" value="E2F-ASSOCIATED PHOSPHOPROTEIN"/>
    <property type="match status" value="1"/>
</dbReference>
<evidence type="ECO:0000313" key="2">
    <source>
        <dbReference type="EMBL" id="VDD87166.1"/>
    </source>
</evidence>
<evidence type="ECO:0000256" key="1">
    <source>
        <dbReference type="SAM" id="MobiDB-lite"/>
    </source>
</evidence>
<organism evidence="4">
    <name type="scientific">Enterobius vermicularis</name>
    <name type="common">Human pinworm</name>
    <dbReference type="NCBI Taxonomy" id="51028"/>
    <lineage>
        <taxon>Eukaryota</taxon>
        <taxon>Metazoa</taxon>
        <taxon>Ecdysozoa</taxon>
        <taxon>Nematoda</taxon>
        <taxon>Chromadorea</taxon>
        <taxon>Rhabditida</taxon>
        <taxon>Spirurina</taxon>
        <taxon>Oxyuridomorpha</taxon>
        <taxon>Oxyuroidea</taxon>
        <taxon>Oxyuridae</taxon>
        <taxon>Enterobius</taxon>
    </lineage>
</organism>
<proteinExistence type="predicted"/>
<dbReference type="STRING" id="51028.A0A0N4UYE8"/>
<dbReference type="GO" id="GO:0005634">
    <property type="term" value="C:nucleus"/>
    <property type="evidence" value="ECO:0007669"/>
    <property type="project" value="TreeGrafter"/>
</dbReference>
<evidence type="ECO:0000313" key="4">
    <source>
        <dbReference type="WBParaSite" id="EVEC_0000260101-mRNA-1"/>
    </source>
</evidence>
<dbReference type="EMBL" id="UXUI01007356">
    <property type="protein sequence ID" value="VDD87166.1"/>
    <property type="molecule type" value="Genomic_DNA"/>
</dbReference>
<dbReference type="Pfam" id="PF10238">
    <property type="entry name" value="Eapp_C"/>
    <property type="match status" value="1"/>
</dbReference>
<accession>A0A0N4UYE8</accession>
<dbReference type="Proteomes" id="UP000274131">
    <property type="component" value="Unassembled WGS sequence"/>
</dbReference>
<dbReference type="AlphaFoldDB" id="A0A0N4UYE8"/>